<dbReference type="EMBL" id="VVIM01000005">
    <property type="protein sequence ID" value="KAB0799978.1"/>
    <property type="molecule type" value="Genomic_DNA"/>
</dbReference>
<evidence type="ECO:0000313" key="14">
    <source>
        <dbReference type="EMBL" id="KAB0799978.1"/>
    </source>
</evidence>
<evidence type="ECO:0000313" key="13">
    <source>
        <dbReference type="EMBL" id="JAV56876.1"/>
    </source>
</evidence>
<feature type="active site" description="Proton donor" evidence="12">
    <location>
        <position position="19"/>
    </location>
</feature>
<dbReference type="SUPFAM" id="SSF56784">
    <property type="entry name" value="HAD-like"/>
    <property type="match status" value="1"/>
</dbReference>
<dbReference type="FunCoup" id="A0A1Y1KBM4">
    <property type="interactions" value="499"/>
</dbReference>
<dbReference type="InterPro" id="IPR050582">
    <property type="entry name" value="HAD-like_SerB"/>
</dbReference>
<dbReference type="GO" id="GO:0006564">
    <property type="term" value="P:L-serine biosynthetic process"/>
    <property type="evidence" value="ECO:0007669"/>
    <property type="project" value="UniProtKB-KW"/>
</dbReference>
<evidence type="ECO:0000256" key="9">
    <source>
        <dbReference type="ARBA" id="ARBA00022842"/>
    </source>
</evidence>
<dbReference type="EMBL" id="GEZM01091374">
    <property type="protein sequence ID" value="JAV56876.1"/>
    <property type="molecule type" value="Transcribed_RNA"/>
</dbReference>
<reference evidence="14 15" key="2">
    <citation type="journal article" date="2018" name="Elife">
        <title>Firefly genomes illuminate parallel origins of bioluminescence in beetles.</title>
        <authorList>
            <person name="Fallon T.R."/>
            <person name="Lower S.E."/>
            <person name="Chang C.H."/>
            <person name="Bessho-Uehara M."/>
            <person name="Martin G.J."/>
            <person name="Bewick A.J."/>
            <person name="Behringer M."/>
            <person name="Debat H.J."/>
            <person name="Wong I."/>
            <person name="Day J.C."/>
            <person name="Suvorov A."/>
            <person name="Silva C.J."/>
            <person name="Stanger-Hall K.F."/>
            <person name="Hall D.W."/>
            <person name="Schmitz R.J."/>
            <person name="Nelson D.R."/>
            <person name="Lewis S.M."/>
            <person name="Shigenobu S."/>
            <person name="Bybee S.M."/>
            <person name="Larracuente A.M."/>
            <person name="Oba Y."/>
            <person name="Weng J.K."/>
        </authorList>
    </citation>
    <scope>NUCLEOTIDE SEQUENCE [LARGE SCALE GENOMIC DNA]</scope>
    <source>
        <strain evidence="14">1611_PpyrPB1</strain>
        <tissue evidence="14">Whole body</tissue>
    </source>
</reference>
<protein>
    <recommendedName>
        <fullName evidence="5">Phosphoserine phosphatase</fullName>
        <ecNumber evidence="4">3.1.3.3</ecNumber>
    </recommendedName>
    <alternativeName>
        <fullName evidence="11">O-phosphoserine phosphohydrolase</fullName>
    </alternativeName>
</protein>
<dbReference type="Proteomes" id="UP000327044">
    <property type="component" value="Unassembled WGS sequence"/>
</dbReference>
<feature type="active site" description="Nucleophile" evidence="12">
    <location>
        <position position="17"/>
    </location>
</feature>
<comment type="pathway">
    <text evidence="2">Amino-acid biosynthesis; L-serine biosynthesis; L-serine from 3-phospho-D-glycerate: step 3/3.</text>
</comment>
<sequence>MEDVLKVWQRADAVCLDVDSTTIQEEGIDELAKFCGKGETIRNLTSKAMGGKMTFEEALKLRLDLLQPSLTQIDAFIRDKPATLTPGIEDLVQMLHEKTVPVYLVSGGFRRLIGPVAKRLNIPEGRIYANTLLFSDSGEYAGFDINEPTSRSGGKGKVIEELKRLHGYKSVVMIGDGMTDLEACPPGDAFIGFGGVVIREAVKDKAKWYILEFRELIDSYKQ</sequence>
<evidence type="ECO:0000256" key="5">
    <source>
        <dbReference type="ARBA" id="ARBA00015196"/>
    </source>
</evidence>
<reference evidence="14" key="3">
    <citation type="submission" date="2019-08" db="EMBL/GenBank/DDBJ databases">
        <authorList>
            <consortium name="Photinus pyralis genome working group"/>
            <person name="Fallon T.R."/>
            <person name="Sander Lower S.E."/>
            <person name="Weng J.-K."/>
        </authorList>
    </citation>
    <scope>NUCLEOTIDE SEQUENCE</scope>
    <source>
        <strain evidence="14">1611_PpyrPB1</strain>
        <tissue evidence="14">Whole body</tissue>
    </source>
</reference>
<dbReference type="InterPro" id="IPR004469">
    <property type="entry name" value="PSP"/>
</dbReference>
<dbReference type="InterPro" id="IPR036412">
    <property type="entry name" value="HAD-like_sf"/>
</dbReference>
<dbReference type="PANTHER" id="PTHR43344">
    <property type="entry name" value="PHOSPHOSERINE PHOSPHATASE"/>
    <property type="match status" value="1"/>
</dbReference>
<dbReference type="InParanoid" id="A0A1Y1KBM4"/>
<dbReference type="NCBIfam" id="TIGR01488">
    <property type="entry name" value="HAD-SF-IB"/>
    <property type="match status" value="1"/>
</dbReference>
<evidence type="ECO:0000256" key="1">
    <source>
        <dbReference type="ARBA" id="ARBA00001946"/>
    </source>
</evidence>
<evidence type="ECO:0000256" key="6">
    <source>
        <dbReference type="ARBA" id="ARBA00022605"/>
    </source>
</evidence>
<dbReference type="UniPathway" id="UPA00135">
    <property type="reaction ID" value="UER00198"/>
</dbReference>
<comment type="cofactor">
    <cofactor evidence="1">
        <name>Mg(2+)</name>
        <dbReference type="ChEBI" id="CHEBI:18420"/>
    </cofactor>
</comment>
<evidence type="ECO:0000256" key="3">
    <source>
        <dbReference type="ARBA" id="ARBA00009184"/>
    </source>
</evidence>
<dbReference type="AlphaFoldDB" id="A0A1Y1KBM4"/>
<keyword evidence="9" id="KW-0460">Magnesium</keyword>
<evidence type="ECO:0000313" key="15">
    <source>
        <dbReference type="Proteomes" id="UP000327044"/>
    </source>
</evidence>
<accession>A0A1Y1KBM4</accession>
<gene>
    <name evidence="14" type="ORF">PPYR_07858</name>
</gene>
<keyword evidence="8" id="KW-0378">Hydrolase</keyword>
<keyword evidence="10" id="KW-0718">Serine biosynthesis</keyword>
<evidence type="ECO:0000256" key="2">
    <source>
        <dbReference type="ARBA" id="ARBA00005135"/>
    </source>
</evidence>
<dbReference type="EMBL" id="GEZM01091366">
    <property type="protein sequence ID" value="JAV56884.1"/>
    <property type="molecule type" value="Transcribed_RNA"/>
</dbReference>
<dbReference type="InterPro" id="IPR023214">
    <property type="entry name" value="HAD_sf"/>
</dbReference>
<dbReference type="Gene3D" id="3.40.50.1000">
    <property type="entry name" value="HAD superfamily/HAD-like"/>
    <property type="match status" value="1"/>
</dbReference>
<dbReference type="FunFam" id="3.40.50.1000:FF:000077">
    <property type="entry name" value="Phosphoserine phosphatase, chloroplastic"/>
    <property type="match status" value="1"/>
</dbReference>
<dbReference type="NCBIfam" id="TIGR00338">
    <property type="entry name" value="serB"/>
    <property type="match status" value="1"/>
</dbReference>
<evidence type="ECO:0000256" key="12">
    <source>
        <dbReference type="PIRSR" id="PIRSR604469-1"/>
    </source>
</evidence>
<dbReference type="Pfam" id="PF00702">
    <property type="entry name" value="Hydrolase"/>
    <property type="match status" value="1"/>
</dbReference>
<organism evidence="13">
    <name type="scientific">Photinus pyralis</name>
    <name type="common">Common eastern firefly</name>
    <name type="synonym">Lampyris pyralis</name>
    <dbReference type="NCBI Taxonomy" id="7054"/>
    <lineage>
        <taxon>Eukaryota</taxon>
        <taxon>Metazoa</taxon>
        <taxon>Ecdysozoa</taxon>
        <taxon>Arthropoda</taxon>
        <taxon>Hexapoda</taxon>
        <taxon>Insecta</taxon>
        <taxon>Pterygota</taxon>
        <taxon>Neoptera</taxon>
        <taxon>Endopterygota</taxon>
        <taxon>Coleoptera</taxon>
        <taxon>Polyphaga</taxon>
        <taxon>Elateriformia</taxon>
        <taxon>Elateroidea</taxon>
        <taxon>Lampyridae</taxon>
        <taxon>Lampyrinae</taxon>
        <taxon>Photinus</taxon>
    </lineage>
</organism>
<keyword evidence="15" id="KW-1185">Reference proteome</keyword>
<evidence type="ECO:0000256" key="11">
    <source>
        <dbReference type="ARBA" id="ARBA00031693"/>
    </source>
</evidence>
<dbReference type="PANTHER" id="PTHR43344:SF2">
    <property type="entry name" value="PHOSPHOSERINE PHOSPHATASE"/>
    <property type="match status" value="1"/>
</dbReference>
<proteinExistence type="inferred from homology"/>
<reference evidence="13" key="1">
    <citation type="journal article" date="2016" name="Sci. Rep.">
        <title>Molecular characterization of firefly nuptial gifts: a multi-omics approach sheds light on postcopulatory sexual selection.</title>
        <authorList>
            <person name="Al-Wathiqui N."/>
            <person name="Fallon T.R."/>
            <person name="South A."/>
            <person name="Weng J.K."/>
            <person name="Lewis S.M."/>
        </authorList>
    </citation>
    <scope>NUCLEOTIDE SEQUENCE</scope>
</reference>
<dbReference type="CDD" id="cd04309">
    <property type="entry name" value="HAD_PSP_eu"/>
    <property type="match status" value="1"/>
</dbReference>
<keyword evidence="6" id="KW-0028">Amino-acid biosynthesis</keyword>
<evidence type="ECO:0000256" key="10">
    <source>
        <dbReference type="ARBA" id="ARBA00023299"/>
    </source>
</evidence>
<dbReference type="GO" id="GO:0005737">
    <property type="term" value="C:cytoplasm"/>
    <property type="evidence" value="ECO:0007669"/>
    <property type="project" value="TreeGrafter"/>
</dbReference>
<evidence type="ECO:0000256" key="7">
    <source>
        <dbReference type="ARBA" id="ARBA00022723"/>
    </source>
</evidence>
<dbReference type="EMBL" id="GEZM01091373">
    <property type="protein sequence ID" value="JAV56877.1"/>
    <property type="molecule type" value="Transcribed_RNA"/>
</dbReference>
<dbReference type="EMBL" id="GEZM01091376">
    <property type="protein sequence ID" value="JAV56874.1"/>
    <property type="molecule type" value="Transcribed_RNA"/>
</dbReference>
<name>A0A1Y1KBM4_PHOPY</name>
<dbReference type="GO" id="GO:0036424">
    <property type="term" value="F:L-phosphoserine phosphatase activity"/>
    <property type="evidence" value="ECO:0007669"/>
    <property type="project" value="InterPro"/>
</dbReference>
<evidence type="ECO:0000256" key="4">
    <source>
        <dbReference type="ARBA" id="ARBA00012640"/>
    </source>
</evidence>
<dbReference type="EC" id="3.1.3.3" evidence="4"/>
<keyword evidence="7" id="KW-0479">Metal-binding</keyword>
<comment type="similarity">
    <text evidence="3">Belongs to the HAD-like hydrolase superfamily. SerB family.</text>
</comment>
<dbReference type="GO" id="GO:0000287">
    <property type="term" value="F:magnesium ion binding"/>
    <property type="evidence" value="ECO:0007669"/>
    <property type="project" value="TreeGrafter"/>
</dbReference>
<dbReference type="OrthoDB" id="27226at2759"/>
<evidence type="ECO:0000256" key="8">
    <source>
        <dbReference type="ARBA" id="ARBA00022801"/>
    </source>
</evidence>
<dbReference type="Gene3D" id="1.10.150.210">
    <property type="entry name" value="Phosphoserine phosphatase, domain 2"/>
    <property type="match status" value="1"/>
</dbReference>